<name>A0ABW3MS76_9PSEU</name>
<sequence length="65" mass="7094">RGEPWRFGIEQPALKEYLADHGLTLDEDHTAEELRNAYLKGFSGPFWAWGGFAVARSSAGSAPTG</sequence>
<accession>A0ABW3MS76</accession>
<dbReference type="Proteomes" id="UP001597045">
    <property type="component" value="Unassembled WGS sequence"/>
</dbReference>
<evidence type="ECO:0000313" key="1">
    <source>
        <dbReference type="EMBL" id="MFD1052484.1"/>
    </source>
</evidence>
<evidence type="ECO:0000313" key="2">
    <source>
        <dbReference type="Proteomes" id="UP001597045"/>
    </source>
</evidence>
<organism evidence="1 2">
    <name type="scientific">Kibdelosporangium lantanae</name>
    <dbReference type="NCBI Taxonomy" id="1497396"/>
    <lineage>
        <taxon>Bacteria</taxon>
        <taxon>Bacillati</taxon>
        <taxon>Actinomycetota</taxon>
        <taxon>Actinomycetes</taxon>
        <taxon>Pseudonocardiales</taxon>
        <taxon>Pseudonocardiaceae</taxon>
        <taxon>Kibdelosporangium</taxon>
    </lineage>
</organism>
<gene>
    <name evidence="1" type="ORF">ACFQ1S_46300</name>
</gene>
<protein>
    <recommendedName>
        <fullName evidence="3">SAM-dependent methyltransferase</fullName>
    </recommendedName>
</protein>
<proteinExistence type="predicted"/>
<reference evidence="2" key="1">
    <citation type="journal article" date="2019" name="Int. J. Syst. Evol. Microbiol.">
        <title>The Global Catalogue of Microorganisms (GCM) 10K type strain sequencing project: providing services to taxonomists for standard genome sequencing and annotation.</title>
        <authorList>
            <consortium name="The Broad Institute Genomics Platform"/>
            <consortium name="The Broad Institute Genome Sequencing Center for Infectious Disease"/>
            <person name="Wu L."/>
            <person name="Ma J."/>
        </authorList>
    </citation>
    <scope>NUCLEOTIDE SEQUENCE [LARGE SCALE GENOMIC DNA]</scope>
    <source>
        <strain evidence="2">JCM 31486</strain>
    </source>
</reference>
<feature type="non-terminal residue" evidence="1">
    <location>
        <position position="1"/>
    </location>
</feature>
<dbReference type="EMBL" id="JBHTIS010004460">
    <property type="protein sequence ID" value="MFD1052484.1"/>
    <property type="molecule type" value="Genomic_DNA"/>
</dbReference>
<evidence type="ECO:0008006" key="3">
    <source>
        <dbReference type="Google" id="ProtNLM"/>
    </source>
</evidence>
<comment type="caution">
    <text evidence="1">The sequence shown here is derived from an EMBL/GenBank/DDBJ whole genome shotgun (WGS) entry which is preliminary data.</text>
</comment>
<keyword evidence="2" id="KW-1185">Reference proteome</keyword>